<keyword evidence="2" id="KW-1185">Reference proteome</keyword>
<comment type="caution">
    <text evidence="1">The sequence shown here is derived from an EMBL/GenBank/DDBJ whole genome shotgun (WGS) entry which is preliminary data.</text>
</comment>
<organism evidence="1 2">
    <name type="scientific">Trametes sanguinea</name>
    <dbReference type="NCBI Taxonomy" id="158606"/>
    <lineage>
        <taxon>Eukaryota</taxon>
        <taxon>Fungi</taxon>
        <taxon>Dikarya</taxon>
        <taxon>Basidiomycota</taxon>
        <taxon>Agaricomycotina</taxon>
        <taxon>Agaricomycetes</taxon>
        <taxon>Polyporales</taxon>
        <taxon>Polyporaceae</taxon>
        <taxon>Trametes</taxon>
    </lineage>
</organism>
<evidence type="ECO:0000313" key="2">
    <source>
        <dbReference type="Proteomes" id="UP001144978"/>
    </source>
</evidence>
<gene>
    <name evidence="1" type="ORF">NUW54_g10368</name>
</gene>
<name>A0ACC1P0R7_9APHY</name>
<proteinExistence type="predicted"/>
<dbReference type="EMBL" id="JANSHE010003720">
    <property type="protein sequence ID" value="KAJ2984815.1"/>
    <property type="molecule type" value="Genomic_DNA"/>
</dbReference>
<reference evidence="1" key="1">
    <citation type="submission" date="2022-08" db="EMBL/GenBank/DDBJ databases">
        <title>Genome Sequence of Pycnoporus sanguineus.</title>
        <authorList>
            <person name="Buettner E."/>
        </authorList>
    </citation>
    <scope>NUCLEOTIDE SEQUENCE</scope>
    <source>
        <strain evidence="1">CG-C14</strain>
    </source>
</reference>
<dbReference type="Proteomes" id="UP001144978">
    <property type="component" value="Unassembled WGS sequence"/>
</dbReference>
<protein>
    <submittedName>
        <fullName evidence="1">Uncharacterized protein</fullName>
    </submittedName>
</protein>
<evidence type="ECO:0000313" key="1">
    <source>
        <dbReference type="EMBL" id="KAJ2984815.1"/>
    </source>
</evidence>
<accession>A0ACC1P0R7</accession>
<sequence length="809" mass="89682">MHVFELRGYTPRLDKSQRNDDLQRCTMASWGRTHQIERAGSPRTAAVSSAAMSETTVSVSEAVRAAEGRERSRPLRNSAGEPDLPNTHRDELPDVRQLHLPQEATREELAREHDEQGRVEYELEHAEAADLRLLCWVRLLGAHLLPSGKLFLAFLLALLPVRVRLLSLSAARFRAYARYIGEVEGEVGPWVGVEVPLNDAWPGDKLDGRDWHDGTWGGIRYFDIGSASEWEFGQDTTARRRRNEWLSTLGKDPKGSLKREGDQLSIERAKRLRSVSPAVSDMSTSESRGLFVRPQQVLCTSYLSRSLASGVLHPAAIVYESEVQRLMSGDGIRHILSTITESIQRQLLGDVPHVEQVCGVLLTTARIITLALESATYFARTGSSLVSTPRKSLPSPKVSSSSCWTLPFPVNAFAHSEVRAVAALIEDLELPHPSVPLLISFVTEAVNPVFAANYIHDRLSSGEARTVVDDWVYIVGCITENGSPPPSPDASARSAISRRDGGKCCITGKPGTFSDPLMVVPILPCPSGWVTDQGRIVTMLGAFFGEGYRDWWLSVAQYAEQLPPYRNHWLVRKSAARAFSKGLIRLDRLQPSMVEGRYALLGDHSRAGIEKVDPRFVDTHARLCRSVQYIELAKEIASEILSESSQPSGRRPTQHISPYGRKCAFSLLQLFPTRIFLSIWLLFPSRLRIAAYDLLLKLANRMYEPTSLSSASVHRLPFGLYLRSPGVLATCRNEFNALQLIRQHTSIPVPKALDLVVRNSGTPGGDACLLITRLPGVSLASCQDLLSDADCVRIATQLKEYLAQLRTIP</sequence>